<accession>A0A2I1N8Q6</accession>
<gene>
    <name evidence="1" type="ORF">CYJ41_06575</name>
</gene>
<evidence type="ECO:0008006" key="3">
    <source>
        <dbReference type="Google" id="ProtNLM"/>
    </source>
</evidence>
<name>A0A2I1N8Q6_9BACT</name>
<dbReference type="Proteomes" id="UP000234639">
    <property type="component" value="Unassembled WGS sequence"/>
</dbReference>
<dbReference type="AlphaFoldDB" id="A0A2I1N8Q6"/>
<evidence type="ECO:0000313" key="2">
    <source>
        <dbReference type="Proteomes" id="UP000234639"/>
    </source>
</evidence>
<reference evidence="1 2" key="1">
    <citation type="submission" date="2017-12" db="EMBL/GenBank/DDBJ databases">
        <title>Phylogenetic diversity of female urinary microbiome.</title>
        <authorList>
            <person name="Thomas-White K."/>
            <person name="Wolfe A.J."/>
        </authorList>
    </citation>
    <scope>NUCLEOTIDE SEQUENCE [LARGE SCALE GENOMIC DNA]</scope>
    <source>
        <strain evidence="1 2">UMB0112</strain>
    </source>
</reference>
<sequence length="171" mass="17185">MKKYIISASIIGAIFVSGCSTTSNPVGGNVYDASQLNQEQNAQNVQIVHISPAKIAVDNSENRRLAQTAGGVLGAVAGAVVGYNVGSGGSVAGTTAGGVAGAAGGAVAGSMVGDKKIVDGVTIAYKTSIDGKIKTSTQGGKLCEFQTGKALMIITKQNETRIQPNSICPKK</sequence>
<protein>
    <recommendedName>
        <fullName evidence="3">Glycine zipper 2TM domain-containing protein</fullName>
    </recommendedName>
</protein>
<proteinExistence type="predicted"/>
<organism evidence="1 2">
    <name type="scientific">Campylobacter ureolyticus</name>
    <dbReference type="NCBI Taxonomy" id="827"/>
    <lineage>
        <taxon>Bacteria</taxon>
        <taxon>Pseudomonadati</taxon>
        <taxon>Campylobacterota</taxon>
        <taxon>Epsilonproteobacteria</taxon>
        <taxon>Campylobacterales</taxon>
        <taxon>Campylobacteraceae</taxon>
        <taxon>Campylobacter</taxon>
    </lineage>
</organism>
<dbReference type="RefSeq" id="WP_024962867.1">
    <property type="nucleotide sequence ID" value="NZ_CABMOL010000018.1"/>
</dbReference>
<comment type="caution">
    <text evidence="1">The sequence shown here is derived from an EMBL/GenBank/DDBJ whole genome shotgun (WGS) entry which is preliminary data.</text>
</comment>
<dbReference type="EMBL" id="PKHU01000006">
    <property type="protein sequence ID" value="PKZ28763.1"/>
    <property type="molecule type" value="Genomic_DNA"/>
</dbReference>
<dbReference type="PROSITE" id="PS51257">
    <property type="entry name" value="PROKAR_LIPOPROTEIN"/>
    <property type="match status" value="1"/>
</dbReference>
<evidence type="ECO:0000313" key="1">
    <source>
        <dbReference type="EMBL" id="PKZ28763.1"/>
    </source>
</evidence>